<sequence length="154" mass="17092">MGCGSSTKAVDNSNNNAIRVESVTFYRSDENGDPSQPVDGVFFTTDPIIHARCVLSTVLAGSYGRVVWVCNDSHGVGIYIFIHSSFLFFNALPPNYEIVSCNLSTLLMNVIDTHAELPRPWPVGEYELKIYINDNLLYQAPFKIVEVTDTVNPD</sequence>
<dbReference type="EMBL" id="JARBJD010000108">
    <property type="protein sequence ID" value="KAK2952109.1"/>
    <property type="molecule type" value="Genomic_DNA"/>
</dbReference>
<proteinExistence type="predicted"/>
<accession>A0ABQ9XKW4</accession>
<keyword evidence="2" id="KW-1185">Reference proteome</keyword>
<evidence type="ECO:0000313" key="1">
    <source>
        <dbReference type="EMBL" id="KAK2952109.1"/>
    </source>
</evidence>
<gene>
    <name evidence="1" type="ORF">BLNAU_12960</name>
</gene>
<comment type="caution">
    <text evidence="1">The sequence shown here is derived from an EMBL/GenBank/DDBJ whole genome shotgun (WGS) entry which is preliminary data.</text>
</comment>
<dbReference type="Proteomes" id="UP001281761">
    <property type="component" value="Unassembled WGS sequence"/>
</dbReference>
<organism evidence="1 2">
    <name type="scientific">Blattamonas nauphoetae</name>
    <dbReference type="NCBI Taxonomy" id="2049346"/>
    <lineage>
        <taxon>Eukaryota</taxon>
        <taxon>Metamonada</taxon>
        <taxon>Preaxostyla</taxon>
        <taxon>Oxymonadida</taxon>
        <taxon>Blattamonas</taxon>
    </lineage>
</organism>
<protein>
    <submittedName>
        <fullName evidence="1">Uncharacterized protein</fullName>
    </submittedName>
</protein>
<reference evidence="1 2" key="1">
    <citation type="journal article" date="2022" name="bioRxiv">
        <title>Genomics of Preaxostyla Flagellates Illuminates Evolutionary Transitions and the Path Towards Mitochondrial Loss.</title>
        <authorList>
            <person name="Novak L.V.F."/>
            <person name="Treitli S.C."/>
            <person name="Pyrih J."/>
            <person name="Halakuc P."/>
            <person name="Pipaliya S.V."/>
            <person name="Vacek V."/>
            <person name="Brzon O."/>
            <person name="Soukal P."/>
            <person name="Eme L."/>
            <person name="Dacks J.B."/>
            <person name="Karnkowska A."/>
            <person name="Elias M."/>
            <person name="Hampl V."/>
        </authorList>
    </citation>
    <scope>NUCLEOTIDE SEQUENCE [LARGE SCALE GENOMIC DNA]</scope>
    <source>
        <strain evidence="1">NAU3</strain>
        <tissue evidence="1">Gut</tissue>
    </source>
</reference>
<evidence type="ECO:0000313" key="2">
    <source>
        <dbReference type="Proteomes" id="UP001281761"/>
    </source>
</evidence>
<name>A0ABQ9XKW4_9EUKA</name>